<sequence length="69" mass="7516">MANYHYVRASSTAGRSPSPSSSTASMSKQPISRPLVQAWKALTSSSRKNRQPVPAGFVLVTRRRSALLK</sequence>
<organism evidence="3">
    <name type="scientific">Schizophyllum commune (strain H4-8 / FGSC 9210)</name>
    <name type="common">Split gill fungus</name>
    <dbReference type="NCBI Taxonomy" id="578458"/>
    <lineage>
        <taxon>Eukaryota</taxon>
        <taxon>Fungi</taxon>
        <taxon>Dikarya</taxon>
        <taxon>Basidiomycota</taxon>
        <taxon>Agaricomycotina</taxon>
        <taxon>Agaricomycetes</taxon>
        <taxon>Agaricomycetidae</taxon>
        <taxon>Agaricales</taxon>
        <taxon>Schizophyllaceae</taxon>
        <taxon>Schizophyllum</taxon>
    </lineage>
</organism>
<keyword evidence="3" id="KW-1185">Reference proteome</keyword>
<name>D8Q194_SCHCM</name>
<dbReference type="HOGENOM" id="CLU_2777376_0_0_1"/>
<proteinExistence type="predicted"/>
<feature type="compositionally biased region" description="Low complexity" evidence="1">
    <location>
        <begin position="8"/>
        <end position="27"/>
    </location>
</feature>
<evidence type="ECO:0000313" key="2">
    <source>
        <dbReference type="EMBL" id="EFI98469.1"/>
    </source>
</evidence>
<accession>D8Q194</accession>
<evidence type="ECO:0000256" key="1">
    <source>
        <dbReference type="SAM" id="MobiDB-lite"/>
    </source>
</evidence>
<evidence type="ECO:0000313" key="3">
    <source>
        <dbReference type="Proteomes" id="UP000007431"/>
    </source>
</evidence>
<reference evidence="2 3" key="1">
    <citation type="journal article" date="2010" name="Nat. Biotechnol.">
        <title>Genome sequence of the model mushroom Schizophyllum commune.</title>
        <authorList>
            <person name="Ohm R.A."/>
            <person name="de Jong J.F."/>
            <person name="Lugones L.G."/>
            <person name="Aerts A."/>
            <person name="Kothe E."/>
            <person name="Stajich J.E."/>
            <person name="de Vries R.P."/>
            <person name="Record E."/>
            <person name="Levasseur A."/>
            <person name="Baker S.E."/>
            <person name="Bartholomew K.A."/>
            <person name="Coutinho P.M."/>
            <person name="Erdmann S."/>
            <person name="Fowler T.J."/>
            <person name="Gathman A.C."/>
            <person name="Lombard V."/>
            <person name="Henrissat B."/>
            <person name="Knabe N."/>
            <person name="Kuees U."/>
            <person name="Lilly W.W."/>
            <person name="Lindquist E."/>
            <person name="Lucas S."/>
            <person name="Magnuson J.K."/>
            <person name="Piumi F."/>
            <person name="Raudaskoski M."/>
            <person name="Salamov A."/>
            <person name="Schmutz J."/>
            <person name="Schwarze F.W.M.R."/>
            <person name="vanKuyk P.A."/>
            <person name="Horton J.S."/>
            <person name="Grigoriev I.V."/>
            <person name="Woesten H.A.B."/>
        </authorList>
    </citation>
    <scope>NUCLEOTIDE SEQUENCE [LARGE SCALE GENOMIC DNA]</scope>
    <source>
        <strain evidence="3">H4-8 / FGSC 9210</strain>
    </source>
</reference>
<feature type="region of interest" description="Disordered" evidence="1">
    <location>
        <begin position="1"/>
        <end position="31"/>
    </location>
</feature>
<dbReference type="EMBL" id="GL377305">
    <property type="protein sequence ID" value="EFI98469.1"/>
    <property type="molecule type" value="Genomic_DNA"/>
</dbReference>
<dbReference type="Proteomes" id="UP000007431">
    <property type="component" value="Unassembled WGS sequence"/>
</dbReference>
<dbReference type="OrthoDB" id="2864141at2759"/>
<dbReference type="AlphaFoldDB" id="D8Q194"/>
<dbReference type="InParanoid" id="D8Q194"/>
<dbReference type="RefSeq" id="XP_003033372.1">
    <property type="nucleotide sequence ID" value="XM_003033326.1"/>
</dbReference>
<dbReference type="KEGG" id="scm:SCHCO_02619096"/>
<gene>
    <name evidence="2" type="ORF">SCHCODRAFT_82029</name>
</gene>
<dbReference type="VEuPathDB" id="FungiDB:SCHCODRAFT_02619096"/>
<protein>
    <submittedName>
        <fullName evidence="2">Expressed protein</fullName>
    </submittedName>
</protein>
<dbReference type="GeneID" id="9595825"/>